<accession>A0A2A4YAC5</accession>
<dbReference type="EMBL" id="NVUU01000133">
    <property type="protein sequence ID" value="PCI91448.1"/>
    <property type="molecule type" value="Genomic_DNA"/>
</dbReference>
<evidence type="ECO:0000313" key="2">
    <source>
        <dbReference type="EMBL" id="PCI91235.1"/>
    </source>
</evidence>
<proteinExistence type="predicted"/>
<feature type="transmembrane region" description="Helical" evidence="1">
    <location>
        <begin position="12"/>
        <end position="34"/>
    </location>
</feature>
<evidence type="ECO:0000313" key="4">
    <source>
        <dbReference type="Proteomes" id="UP000217838"/>
    </source>
</evidence>
<feature type="transmembrane region" description="Helical" evidence="1">
    <location>
        <begin position="73"/>
        <end position="92"/>
    </location>
</feature>
<dbReference type="EMBL" id="NVUU01000139">
    <property type="protein sequence ID" value="PCI91235.1"/>
    <property type="molecule type" value="Genomic_DNA"/>
</dbReference>
<keyword evidence="1" id="KW-1133">Transmembrane helix</keyword>
<protein>
    <submittedName>
        <fullName evidence="2">Uncharacterized protein</fullName>
    </submittedName>
</protein>
<dbReference type="Proteomes" id="UP000217838">
    <property type="component" value="Unassembled WGS sequence"/>
</dbReference>
<name>A0A2A4YAC5_UNCAE</name>
<keyword evidence="1" id="KW-0812">Transmembrane</keyword>
<dbReference type="AlphaFoldDB" id="A0A2A4YAC5"/>
<organism evidence="2 4">
    <name type="scientific">Aerophobetes bacterium</name>
    <dbReference type="NCBI Taxonomy" id="2030807"/>
    <lineage>
        <taxon>Bacteria</taxon>
        <taxon>Candidatus Aerophobota</taxon>
    </lineage>
</organism>
<gene>
    <name evidence="3" type="ORF">COB11_08405</name>
    <name evidence="2" type="ORF">COB11_08585</name>
</gene>
<evidence type="ECO:0000256" key="1">
    <source>
        <dbReference type="SAM" id="Phobius"/>
    </source>
</evidence>
<reference evidence="2" key="2">
    <citation type="journal article" date="2018" name="ISME J.">
        <title>A dynamic microbial community with high functional redundancy inhabits the cold, oxic subseafloor aquifer.</title>
        <authorList>
            <person name="Tully B.J."/>
            <person name="Wheat C.G."/>
            <person name="Glazer B.T."/>
            <person name="Huber J.A."/>
        </authorList>
    </citation>
    <scope>NUCLEOTIDE SEQUENCE</scope>
    <source>
        <strain evidence="2">NORP81</strain>
    </source>
</reference>
<sequence length="100" mass="11345">MKAPEQFCKTKIIRFFIMAYVFLTLTIFGVGSSLTSSYMQKKHKDEVSQILSDENTSSLDRFFFGMTTSQQRTFLVLGILFGIMSGFCFAAANRQQGDSR</sequence>
<comment type="caution">
    <text evidence="2">The sequence shown here is derived from an EMBL/GenBank/DDBJ whole genome shotgun (WGS) entry which is preliminary data.</text>
</comment>
<reference evidence="4" key="1">
    <citation type="submission" date="2017-08" db="EMBL/GenBank/DDBJ databases">
        <title>A dynamic microbial community with high functional redundancy inhabits the cold, oxic subseafloor aquifer.</title>
        <authorList>
            <person name="Tully B.J."/>
            <person name="Wheat C.G."/>
            <person name="Glazer B.T."/>
            <person name="Huber J.A."/>
        </authorList>
    </citation>
    <scope>NUCLEOTIDE SEQUENCE [LARGE SCALE GENOMIC DNA]</scope>
</reference>
<evidence type="ECO:0000313" key="3">
    <source>
        <dbReference type="EMBL" id="PCI91448.1"/>
    </source>
</evidence>
<keyword evidence="1" id="KW-0472">Membrane</keyword>